<dbReference type="NCBIfam" id="NF006541">
    <property type="entry name" value="PRK09038.1"/>
    <property type="match status" value="1"/>
</dbReference>
<name>A0A2P6ATE2_9GAMM</name>
<evidence type="ECO:0000256" key="6">
    <source>
        <dbReference type="ARBA" id="ARBA00023136"/>
    </source>
</evidence>
<keyword evidence="10" id="KW-0282">Flagellum</keyword>
<evidence type="ECO:0000256" key="8">
    <source>
        <dbReference type="SAM" id="Phobius"/>
    </source>
</evidence>
<dbReference type="GO" id="GO:0005886">
    <property type="term" value="C:plasma membrane"/>
    <property type="evidence" value="ECO:0007669"/>
    <property type="project" value="UniProtKB-SubCell"/>
</dbReference>
<organism evidence="10 11">
    <name type="scientific">Amnimonas aquatica</name>
    <dbReference type="NCBI Taxonomy" id="2094561"/>
    <lineage>
        <taxon>Bacteria</taxon>
        <taxon>Pseudomonadati</taxon>
        <taxon>Pseudomonadota</taxon>
        <taxon>Gammaproteobacteria</taxon>
        <taxon>Moraxellales</taxon>
        <taxon>Moraxellaceae</taxon>
        <taxon>Amnimonas</taxon>
    </lineage>
</organism>
<evidence type="ECO:0000256" key="5">
    <source>
        <dbReference type="ARBA" id="ARBA00022989"/>
    </source>
</evidence>
<dbReference type="AlphaFoldDB" id="A0A2P6ATE2"/>
<dbReference type="PANTHER" id="PTHR30329">
    <property type="entry name" value="STATOR ELEMENT OF FLAGELLAR MOTOR COMPLEX"/>
    <property type="match status" value="1"/>
</dbReference>
<evidence type="ECO:0000259" key="9">
    <source>
        <dbReference type="PROSITE" id="PS51123"/>
    </source>
</evidence>
<comment type="subcellular location">
    <subcellularLocation>
        <location evidence="1">Cell membrane</location>
        <topology evidence="1">Single-pass membrane protein</topology>
    </subcellularLocation>
</comment>
<dbReference type="SUPFAM" id="SSF103088">
    <property type="entry name" value="OmpA-like"/>
    <property type="match status" value="1"/>
</dbReference>
<dbReference type="Gene3D" id="3.30.1330.60">
    <property type="entry name" value="OmpA-like domain"/>
    <property type="match status" value="1"/>
</dbReference>
<evidence type="ECO:0000256" key="2">
    <source>
        <dbReference type="ARBA" id="ARBA00008914"/>
    </source>
</evidence>
<protein>
    <submittedName>
        <fullName evidence="10">Flagellar motor protein MotD</fullName>
    </submittedName>
</protein>
<keyword evidence="4 8" id="KW-0812">Transmembrane</keyword>
<feature type="transmembrane region" description="Helical" evidence="8">
    <location>
        <begin position="16"/>
        <end position="37"/>
    </location>
</feature>
<dbReference type="RefSeq" id="WP_105191763.1">
    <property type="nucleotide sequence ID" value="NZ_PTQZ01000069.1"/>
</dbReference>
<dbReference type="PROSITE" id="PS51123">
    <property type="entry name" value="OMPA_2"/>
    <property type="match status" value="1"/>
</dbReference>
<evidence type="ECO:0000313" key="11">
    <source>
        <dbReference type="Proteomes" id="UP000243900"/>
    </source>
</evidence>
<comment type="caution">
    <text evidence="10">The sequence shown here is derived from an EMBL/GenBank/DDBJ whole genome shotgun (WGS) entry which is preliminary data.</text>
</comment>
<dbReference type="EMBL" id="PTQZ01000069">
    <property type="protein sequence ID" value="PQA46740.1"/>
    <property type="molecule type" value="Genomic_DNA"/>
</dbReference>
<dbReference type="PANTHER" id="PTHR30329:SF20">
    <property type="entry name" value="EXPORTED PROTEIN"/>
    <property type="match status" value="1"/>
</dbReference>
<keyword evidence="5 8" id="KW-1133">Transmembrane helix</keyword>
<dbReference type="Pfam" id="PF13677">
    <property type="entry name" value="MotB_plug"/>
    <property type="match status" value="1"/>
</dbReference>
<keyword evidence="11" id="KW-1185">Reference proteome</keyword>
<reference evidence="11" key="1">
    <citation type="submission" date="2018-02" db="EMBL/GenBank/DDBJ databases">
        <title>Genome sequencing of Solimonas sp. HR-BB.</title>
        <authorList>
            <person name="Lee Y."/>
            <person name="Jeon C.O."/>
        </authorList>
    </citation>
    <scope>NUCLEOTIDE SEQUENCE [LARGE SCALE GENOMIC DNA]</scope>
    <source>
        <strain evidence="11">HR-E</strain>
    </source>
</reference>
<evidence type="ECO:0000256" key="3">
    <source>
        <dbReference type="ARBA" id="ARBA00022475"/>
    </source>
</evidence>
<comment type="similarity">
    <text evidence="2">Belongs to the MotB family.</text>
</comment>
<dbReference type="OrthoDB" id="345640at2"/>
<sequence>MARKHKHEDHVNHEAWAIPYGDLITLLLAFFVVMYAISSVNEGKYRAASESLNAAFNGSPKTNVPVQIGSVTVQSEGMSPNLDMVATDQPVGGEDGIDRNEDMEGSLGEIAEAMRQQLSDLIEARVILLNESTHALEIVIQTDLLFPSGTAVLSQQARDILTRLSDILERFPNPIRVEGHTDNVPISTPAYPSNWELSAARAASVVHLLMRAGVDPARMAVIGFGEYRPATDNATEAGRNRNRRVQLIVSASQLTAPAVRESVAPGIAPIPQAVVPSAAGRP</sequence>
<evidence type="ECO:0000256" key="4">
    <source>
        <dbReference type="ARBA" id="ARBA00022692"/>
    </source>
</evidence>
<dbReference type="Proteomes" id="UP000243900">
    <property type="component" value="Unassembled WGS sequence"/>
</dbReference>
<keyword evidence="6 7" id="KW-0472">Membrane</keyword>
<dbReference type="Pfam" id="PF00691">
    <property type="entry name" value="OmpA"/>
    <property type="match status" value="1"/>
</dbReference>
<evidence type="ECO:0000313" key="10">
    <source>
        <dbReference type="EMBL" id="PQA46740.1"/>
    </source>
</evidence>
<dbReference type="InterPro" id="IPR025713">
    <property type="entry name" value="MotB-like_N_dom"/>
</dbReference>
<evidence type="ECO:0000256" key="1">
    <source>
        <dbReference type="ARBA" id="ARBA00004162"/>
    </source>
</evidence>
<keyword evidence="10" id="KW-0969">Cilium</keyword>
<accession>A0A2P6ATE2</accession>
<dbReference type="InterPro" id="IPR050330">
    <property type="entry name" value="Bact_OuterMem_StrucFunc"/>
</dbReference>
<proteinExistence type="inferred from homology"/>
<gene>
    <name evidence="10" type="ORF">C5O18_04260</name>
</gene>
<dbReference type="InterPro" id="IPR036737">
    <property type="entry name" value="OmpA-like_sf"/>
</dbReference>
<keyword evidence="3" id="KW-1003">Cell membrane</keyword>
<dbReference type="CDD" id="cd07185">
    <property type="entry name" value="OmpA_C-like"/>
    <property type="match status" value="1"/>
</dbReference>
<dbReference type="InterPro" id="IPR006665">
    <property type="entry name" value="OmpA-like"/>
</dbReference>
<evidence type="ECO:0000256" key="7">
    <source>
        <dbReference type="PROSITE-ProRule" id="PRU00473"/>
    </source>
</evidence>
<keyword evidence="10" id="KW-0966">Cell projection</keyword>
<feature type="domain" description="OmpA-like" evidence="9">
    <location>
        <begin position="133"/>
        <end position="253"/>
    </location>
</feature>